<comment type="caution">
    <text evidence="2">The sequence shown here is derived from an EMBL/GenBank/DDBJ whole genome shotgun (WGS) entry which is preliminary data.</text>
</comment>
<dbReference type="NCBIfam" id="TIGR00756">
    <property type="entry name" value="PPR"/>
    <property type="match status" value="1"/>
</dbReference>
<dbReference type="GO" id="GO:0099402">
    <property type="term" value="P:plant organ development"/>
    <property type="evidence" value="ECO:0007669"/>
    <property type="project" value="UniProtKB-ARBA"/>
</dbReference>
<dbReference type="Pfam" id="PF01535">
    <property type="entry name" value="PPR"/>
    <property type="match status" value="1"/>
</dbReference>
<dbReference type="InterPro" id="IPR002885">
    <property type="entry name" value="PPR_rpt"/>
</dbReference>
<sequence>MSPNAVTFVGLLTACSHGGVVREGCRLFNEMIHKYSIKPQPEHYACLVDILARVGLLDDALAVILSLPFEPDEIIWGALLAASKRCRRLDMAKQIVERLAVVQPGDPSRCVLLANAHASDEGQWNVARDVRVAMCNDGSKKVAGRSWIEIEGRVNYFTSGCNHHPKE</sequence>
<dbReference type="Pfam" id="PF20431">
    <property type="entry name" value="E_motif"/>
    <property type="match status" value="1"/>
</dbReference>
<dbReference type="GO" id="GO:0009451">
    <property type="term" value="P:RNA modification"/>
    <property type="evidence" value="ECO:0007669"/>
    <property type="project" value="InterPro"/>
</dbReference>
<gene>
    <name evidence="2" type="ORF">HPP92_018844</name>
</gene>
<name>A0A835UL47_VANPL</name>
<dbReference type="GO" id="GO:0003723">
    <property type="term" value="F:RNA binding"/>
    <property type="evidence" value="ECO:0007669"/>
    <property type="project" value="InterPro"/>
</dbReference>
<evidence type="ECO:0000313" key="2">
    <source>
        <dbReference type="EMBL" id="KAG0464680.1"/>
    </source>
</evidence>
<dbReference type="PANTHER" id="PTHR47926">
    <property type="entry name" value="PENTATRICOPEPTIDE REPEAT-CONTAINING PROTEIN"/>
    <property type="match status" value="1"/>
</dbReference>
<accession>A0A835UL47</accession>
<proteinExistence type="predicted"/>
<evidence type="ECO:0008006" key="4">
    <source>
        <dbReference type="Google" id="ProtNLM"/>
    </source>
</evidence>
<evidence type="ECO:0000313" key="3">
    <source>
        <dbReference type="Proteomes" id="UP000639772"/>
    </source>
</evidence>
<dbReference type="PANTHER" id="PTHR47926:SF428">
    <property type="entry name" value="(WILD MALAYSIAN BANANA) HYPOTHETICAL PROTEIN"/>
    <property type="match status" value="1"/>
</dbReference>
<reference evidence="2 3" key="1">
    <citation type="journal article" date="2020" name="Nat. Food">
        <title>A phased Vanilla planifolia genome enables genetic improvement of flavour and production.</title>
        <authorList>
            <person name="Hasing T."/>
            <person name="Tang H."/>
            <person name="Brym M."/>
            <person name="Khazi F."/>
            <person name="Huang T."/>
            <person name="Chambers A.H."/>
        </authorList>
    </citation>
    <scope>NUCLEOTIDE SEQUENCE [LARGE SCALE GENOMIC DNA]</scope>
    <source>
        <tissue evidence="2">Leaf</tissue>
    </source>
</reference>
<dbReference type="Proteomes" id="UP000639772">
    <property type="component" value="Chromosome 10"/>
</dbReference>
<dbReference type="InterPro" id="IPR046960">
    <property type="entry name" value="PPR_At4g14850-like_plant"/>
</dbReference>
<dbReference type="Gene3D" id="1.25.40.10">
    <property type="entry name" value="Tetratricopeptide repeat domain"/>
    <property type="match status" value="1"/>
</dbReference>
<protein>
    <recommendedName>
        <fullName evidence="4">Pentatricopeptide repeat-containing protein</fullName>
    </recommendedName>
</protein>
<dbReference type="EMBL" id="JADCNM010000010">
    <property type="protein sequence ID" value="KAG0464680.1"/>
    <property type="molecule type" value="Genomic_DNA"/>
</dbReference>
<dbReference type="FunFam" id="1.25.40.10:FF:000158">
    <property type="entry name" value="pentatricopeptide repeat-containing protein At2g33680"/>
    <property type="match status" value="1"/>
</dbReference>
<dbReference type="InterPro" id="IPR011990">
    <property type="entry name" value="TPR-like_helical_dom_sf"/>
</dbReference>
<organism evidence="2 3">
    <name type="scientific">Vanilla planifolia</name>
    <name type="common">Vanilla</name>
    <dbReference type="NCBI Taxonomy" id="51239"/>
    <lineage>
        <taxon>Eukaryota</taxon>
        <taxon>Viridiplantae</taxon>
        <taxon>Streptophyta</taxon>
        <taxon>Embryophyta</taxon>
        <taxon>Tracheophyta</taxon>
        <taxon>Spermatophyta</taxon>
        <taxon>Magnoliopsida</taxon>
        <taxon>Liliopsida</taxon>
        <taxon>Asparagales</taxon>
        <taxon>Orchidaceae</taxon>
        <taxon>Vanilloideae</taxon>
        <taxon>Vanilleae</taxon>
        <taxon>Vanilla</taxon>
    </lineage>
</organism>
<dbReference type="InterPro" id="IPR046848">
    <property type="entry name" value="E_motif"/>
</dbReference>
<dbReference type="AlphaFoldDB" id="A0A835UL47"/>
<dbReference type="OrthoDB" id="1882346at2759"/>
<evidence type="ECO:0000256" key="1">
    <source>
        <dbReference type="ARBA" id="ARBA00022737"/>
    </source>
</evidence>
<keyword evidence="1" id="KW-0677">Repeat</keyword>